<sequence length="399" mass="43202">MRALLSALTLCLLATTSHAEVGKRFAPEKRITVDRVTGRTLTLLTSGAVGDAKIYQTHPSWAQDGTHIVFRSSERAGSPQIFAVNEITGDIVQLTDGSGVDIGSINVARLTNTVYYLRRDGETLTLKVIDLTALLADSAAGKLKPEGYEKVIGTLPAGFINAGGFTLDADEKSAYFGFDQKKAPPRPQGGPVPQVPGGILAMDLATGKTREVIKSDFRMGHVQANPLKPGEILYCWETGGDAPQRMWIVNADGTGNREVFKEASDDWVTHEQFADADHVIFNLMGHTPKLSVRPTGLMVVNLRNGTVENLGQVPFTSKGRSFWHNGVAYDGSYAAADDFNGDLYLIDRKTGARTLLSTGHWMKPDHLHPSFSADNTRLLVQSGLLTDGKKLSLIVVSIK</sequence>
<reference evidence="2 3" key="1">
    <citation type="submission" date="2023-01" db="EMBL/GenBank/DDBJ databases">
        <title>Novel species of the genus Asticcacaulis isolated from rivers.</title>
        <authorList>
            <person name="Lu H."/>
        </authorList>
    </citation>
    <scope>NUCLEOTIDE SEQUENCE [LARGE SCALE GENOMIC DNA]</scope>
    <source>
        <strain evidence="2 3">BYS171W</strain>
    </source>
</reference>
<keyword evidence="1" id="KW-0732">Signal</keyword>
<dbReference type="EMBL" id="JAQQKX010000007">
    <property type="protein sequence ID" value="MDC7683587.1"/>
    <property type="molecule type" value="Genomic_DNA"/>
</dbReference>
<protein>
    <recommendedName>
        <fullName evidence="4">Oligogalacturonide lyase</fullName>
    </recommendedName>
</protein>
<proteinExistence type="predicted"/>
<dbReference type="Proteomes" id="UP001214854">
    <property type="component" value="Unassembled WGS sequence"/>
</dbReference>
<dbReference type="Gene3D" id="2.130.10.10">
    <property type="entry name" value="YVTN repeat-like/Quinoprotein amine dehydrogenase"/>
    <property type="match status" value="1"/>
</dbReference>
<dbReference type="SUPFAM" id="SSF69322">
    <property type="entry name" value="Tricorn protease domain 2"/>
    <property type="match status" value="1"/>
</dbReference>
<dbReference type="InterPro" id="IPR011659">
    <property type="entry name" value="WD40"/>
</dbReference>
<feature type="chain" id="PRO_5045800622" description="Oligogalacturonide lyase" evidence="1">
    <location>
        <begin position="20"/>
        <end position="399"/>
    </location>
</feature>
<dbReference type="RefSeq" id="WP_272748056.1">
    <property type="nucleotide sequence ID" value="NZ_JAQQKX010000007.1"/>
</dbReference>
<accession>A0ABT5HUJ8</accession>
<dbReference type="Pfam" id="PF07676">
    <property type="entry name" value="PD40"/>
    <property type="match status" value="1"/>
</dbReference>
<gene>
    <name evidence="2" type="ORF">PQU92_09885</name>
</gene>
<evidence type="ECO:0008006" key="4">
    <source>
        <dbReference type="Google" id="ProtNLM"/>
    </source>
</evidence>
<comment type="caution">
    <text evidence="2">The sequence shown here is derived from an EMBL/GenBank/DDBJ whole genome shotgun (WGS) entry which is preliminary data.</text>
</comment>
<name>A0ABT5HUJ8_9CAUL</name>
<evidence type="ECO:0000313" key="3">
    <source>
        <dbReference type="Proteomes" id="UP001214854"/>
    </source>
</evidence>
<feature type="signal peptide" evidence="1">
    <location>
        <begin position="1"/>
        <end position="19"/>
    </location>
</feature>
<keyword evidence="3" id="KW-1185">Reference proteome</keyword>
<organism evidence="2 3">
    <name type="scientific">Asticcacaulis aquaticus</name>
    <dbReference type="NCBI Taxonomy" id="2984212"/>
    <lineage>
        <taxon>Bacteria</taxon>
        <taxon>Pseudomonadati</taxon>
        <taxon>Pseudomonadota</taxon>
        <taxon>Alphaproteobacteria</taxon>
        <taxon>Caulobacterales</taxon>
        <taxon>Caulobacteraceae</taxon>
        <taxon>Asticcacaulis</taxon>
    </lineage>
</organism>
<evidence type="ECO:0000313" key="2">
    <source>
        <dbReference type="EMBL" id="MDC7683587.1"/>
    </source>
</evidence>
<dbReference type="InterPro" id="IPR015943">
    <property type="entry name" value="WD40/YVTN_repeat-like_dom_sf"/>
</dbReference>
<evidence type="ECO:0000256" key="1">
    <source>
        <dbReference type="SAM" id="SignalP"/>
    </source>
</evidence>